<dbReference type="GO" id="GO:0005524">
    <property type="term" value="F:ATP binding"/>
    <property type="evidence" value="ECO:0007669"/>
    <property type="project" value="UniProtKB-KW"/>
</dbReference>
<evidence type="ECO:0000256" key="3">
    <source>
        <dbReference type="SAM" id="Coils"/>
    </source>
</evidence>
<dbReference type="Pfam" id="PF07724">
    <property type="entry name" value="AAA_2"/>
    <property type="match status" value="1"/>
</dbReference>
<dbReference type="GO" id="GO:0008233">
    <property type="term" value="F:peptidase activity"/>
    <property type="evidence" value="ECO:0007669"/>
    <property type="project" value="UniProtKB-KW"/>
</dbReference>
<dbReference type="EMBL" id="JBFCZG010000006">
    <property type="protein sequence ID" value="KAL3421269.1"/>
    <property type="molecule type" value="Genomic_DNA"/>
</dbReference>
<dbReference type="InterPro" id="IPR027417">
    <property type="entry name" value="P-loop_NTPase"/>
</dbReference>
<keyword evidence="8" id="KW-1185">Reference proteome</keyword>
<comment type="caution">
    <text evidence="7">The sequence shown here is derived from an EMBL/GenBank/DDBJ whole genome shotgun (WGS) entry which is preliminary data.</text>
</comment>
<dbReference type="InterPro" id="IPR003593">
    <property type="entry name" value="AAA+_ATPase"/>
</dbReference>
<dbReference type="InterPro" id="IPR050052">
    <property type="entry name" value="ATP-dep_Clp_protease_ClpX"/>
</dbReference>
<keyword evidence="1" id="KW-0547">Nucleotide-binding</keyword>
<evidence type="ECO:0000256" key="1">
    <source>
        <dbReference type="ARBA" id="ARBA00022741"/>
    </source>
</evidence>
<keyword evidence="2 7" id="KW-0067">ATP-binding</keyword>
<dbReference type="SMART" id="SM00382">
    <property type="entry name" value="AAA"/>
    <property type="match status" value="1"/>
</dbReference>
<evidence type="ECO:0000259" key="5">
    <source>
        <dbReference type="SMART" id="SM00382"/>
    </source>
</evidence>
<dbReference type="Gene3D" id="3.40.50.300">
    <property type="entry name" value="P-loop containing nucleotide triphosphate hydrolases"/>
    <property type="match status" value="1"/>
</dbReference>
<dbReference type="Gene3D" id="1.10.8.60">
    <property type="match status" value="1"/>
</dbReference>
<evidence type="ECO:0000313" key="7">
    <source>
        <dbReference type="EMBL" id="KAL3421269.1"/>
    </source>
</evidence>
<feature type="coiled-coil region" evidence="3">
    <location>
        <begin position="103"/>
        <end position="130"/>
    </location>
</feature>
<accession>A0ABR4PD79</accession>
<dbReference type="PANTHER" id="PTHR48102:SF7">
    <property type="entry name" value="ATP-DEPENDENT CLP PROTEASE ATP-BINDING SUBUNIT CLPX-LIKE, MITOCHONDRIAL"/>
    <property type="match status" value="1"/>
</dbReference>
<feature type="domain" description="Clp ATPase C-terminal" evidence="6">
    <location>
        <begin position="391"/>
        <end position="504"/>
    </location>
</feature>
<protein>
    <submittedName>
        <fullName evidence="7">ATP-dependent CLP protease ATP-binding subunit ClpX</fullName>
    </submittedName>
</protein>
<organism evidence="7 8">
    <name type="scientific">Phlyctema vagabunda</name>
    <dbReference type="NCBI Taxonomy" id="108571"/>
    <lineage>
        <taxon>Eukaryota</taxon>
        <taxon>Fungi</taxon>
        <taxon>Dikarya</taxon>
        <taxon>Ascomycota</taxon>
        <taxon>Pezizomycotina</taxon>
        <taxon>Leotiomycetes</taxon>
        <taxon>Helotiales</taxon>
        <taxon>Dermateaceae</taxon>
        <taxon>Phlyctema</taxon>
    </lineage>
</organism>
<name>A0ABR4PD79_9HELO</name>
<keyword evidence="3" id="KW-0175">Coiled coil</keyword>
<feature type="domain" description="AAA+ ATPase" evidence="5">
    <location>
        <begin position="173"/>
        <end position="388"/>
    </location>
</feature>
<dbReference type="InterPro" id="IPR019489">
    <property type="entry name" value="Clp_ATPase_C"/>
</dbReference>
<sequence>MTLVRRAISTGMRKILVVPPCRYRHLSITRQLQDSKYRRSDFEGQGFEGSITTGQPTSGPLAGAPDPEAIKFTPSKLKAHLDKFVVGQDKAKKVASVAIANHYQRIREVNKLYKEHRDRLEEEAKKEQEIYLKEKSFLEDHQFPGIPEPKILTPRIPNIGASPPVDKSSLVIEKSNLLLLGPSGVGKTHIVQTLAKVLEVPFTTIDCSSLTQAGYQGSDVESCVERLLIRSAWDIQKCETGIVFFDEIDKIAKPPRPMSGRDVAGEGVQQSLLKIIEGTTVMVRAKVDRSTNKAGGPKRLDAPPDVEQFSVDTSNILFIFAGAFVGLEKIVSARVHKSPGFGFGSTLLQDARKTSEPSNVLADVTPADLQRFGMIPELIGRIPVVTALQPLELKQLVSILSEPKHSLVEQYKALFMTYGIEILFTRYALESIAARALSPDGKAPKKEDGKKRGKEENGGGVGARGLRGIMESVLSEAMFWAPGSSIKYILIDQEFVDNYDADEVQDADVEDNKRMPRVWSRGQAIVFYLACEEEDRRWRDINLQPSLDDEWLGSEYA</sequence>
<feature type="compositionally biased region" description="Basic and acidic residues" evidence="4">
    <location>
        <begin position="442"/>
        <end position="457"/>
    </location>
</feature>
<evidence type="ECO:0000259" key="6">
    <source>
        <dbReference type="SMART" id="SM01086"/>
    </source>
</evidence>
<dbReference type="PANTHER" id="PTHR48102">
    <property type="entry name" value="ATP-DEPENDENT CLP PROTEASE ATP-BINDING SUBUNIT CLPX-LIKE, MITOCHONDRIAL-RELATED"/>
    <property type="match status" value="1"/>
</dbReference>
<keyword evidence="7" id="KW-0645">Protease</keyword>
<gene>
    <name evidence="7" type="ORF">PVAG01_07714</name>
</gene>
<dbReference type="InterPro" id="IPR003959">
    <property type="entry name" value="ATPase_AAA_core"/>
</dbReference>
<keyword evidence="7" id="KW-0378">Hydrolase</keyword>
<proteinExistence type="predicted"/>
<feature type="region of interest" description="Disordered" evidence="4">
    <location>
        <begin position="439"/>
        <end position="462"/>
    </location>
</feature>
<dbReference type="SMART" id="SM01086">
    <property type="entry name" value="ClpB_D2-small"/>
    <property type="match status" value="1"/>
</dbReference>
<dbReference type="SUPFAM" id="SSF52540">
    <property type="entry name" value="P-loop containing nucleoside triphosphate hydrolases"/>
    <property type="match status" value="1"/>
</dbReference>
<evidence type="ECO:0000256" key="2">
    <source>
        <dbReference type="ARBA" id="ARBA00022840"/>
    </source>
</evidence>
<dbReference type="GO" id="GO:0006508">
    <property type="term" value="P:proteolysis"/>
    <property type="evidence" value="ECO:0007669"/>
    <property type="project" value="UniProtKB-KW"/>
</dbReference>
<evidence type="ECO:0000256" key="4">
    <source>
        <dbReference type="SAM" id="MobiDB-lite"/>
    </source>
</evidence>
<evidence type="ECO:0000313" key="8">
    <source>
        <dbReference type="Proteomes" id="UP001629113"/>
    </source>
</evidence>
<dbReference type="Proteomes" id="UP001629113">
    <property type="component" value="Unassembled WGS sequence"/>
</dbReference>
<reference evidence="7 8" key="1">
    <citation type="submission" date="2024-06" db="EMBL/GenBank/DDBJ databases">
        <title>Complete genome of Phlyctema vagabunda strain 19-DSS-EL-015.</title>
        <authorList>
            <person name="Fiorenzani C."/>
        </authorList>
    </citation>
    <scope>NUCLEOTIDE SEQUENCE [LARGE SCALE GENOMIC DNA]</scope>
    <source>
        <strain evidence="7 8">19-DSS-EL-015</strain>
    </source>
</reference>